<evidence type="ECO:0000313" key="4">
    <source>
        <dbReference type="Proteomes" id="UP000241362"/>
    </source>
</evidence>
<dbReference type="GO" id="GO:0006508">
    <property type="term" value="P:proteolysis"/>
    <property type="evidence" value="ECO:0007669"/>
    <property type="project" value="InterPro"/>
</dbReference>
<proteinExistence type="predicted"/>
<dbReference type="PANTHER" id="PTHR48104">
    <property type="entry name" value="METACASPASE-4"/>
    <property type="match status" value="1"/>
</dbReference>
<gene>
    <name evidence="3" type="ORF">C5F44_11060</name>
</gene>
<dbReference type="AlphaFoldDB" id="A0A2T4J8E3"/>
<reference evidence="3 4" key="1">
    <citation type="submission" date="2018-03" db="EMBL/GenBank/DDBJ databases">
        <title>Rhodobacter blasticus.</title>
        <authorList>
            <person name="Meyer T.E."/>
            <person name="Miller S."/>
            <person name="Lodha T."/>
            <person name="Gandham S."/>
            <person name="Chintalapati S."/>
            <person name="Chintalapati V.R."/>
        </authorList>
    </citation>
    <scope>NUCLEOTIDE SEQUENCE [LARGE SCALE GENOMIC DNA]</scope>
    <source>
        <strain evidence="3 4">DSM 2131</strain>
    </source>
</reference>
<dbReference type="GO" id="GO:0004197">
    <property type="term" value="F:cysteine-type endopeptidase activity"/>
    <property type="evidence" value="ECO:0007669"/>
    <property type="project" value="InterPro"/>
</dbReference>
<dbReference type="Proteomes" id="UP000241362">
    <property type="component" value="Unassembled WGS sequence"/>
</dbReference>
<dbReference type="RefSeq" id="WP_107673589.1">
    <property type="nucleotide sequence ID" value="NZ_PZKE01000009.1"/>
</dbReference>
<feature type="signal peptide" evidence="1">
    <location>
        <begin position="1"/>
        <end position="20"/>
    </location>
</feature>
<dbReference type="EMBL" id="PZKE01000009">
    <property type="protein sequence ID" value="PTE14162.1"/>
    <property type="molecule type" value="Genomic_DNA"/>
</dbReference>
<keyword evidence="1" id="KW-0732">Signal</keyword>
<protein>
    <submittedName>
        <fullName evidence="3">Peptidase C14</fullName>
    </submittedName>
</protein>
<evidence type="ECO:0000259" key="2">
    <source>
        <dbReference type="Pfam" id="PF00656"/>
    </source>
</evidence>
<feature type="chain" id="PRO_5015661368" evidence="1">
    <location>
        <begin position="21"/>
        <end position="695"/>
    </location>
</feature>
<dbReference type="Pfam" id="PF00656">
    <property type="entry name" value="Peptidase_C14"/>
    <property type="match status" value="1"/>
</dbReference>
<sequence>MFRSLCLTTALALVALPAMARENYAILIGANQYQNLDERWWLRGPKNDVELVATYLTTEAPVPFPADHVTLLTDGVEGVQPATLGAIRDAFAKVTAEAQPGDFVYLHFSGHGTQAPATHDDTELDGLDELFLPVDIGPWSDSVGAVENALVDDEIGRLIDGIRAKGADVWVVFDSCHSGTATRAVEADDEVRTRQLDPSVLGLDPAAMEDVASRGIGEEDPRAAAVSDVADAAPAGEGMGNFVAFYAAQTNEVTPEKNLPKGKPDRKPHGVFTYTLFETLAEYPSATYGQIAQEVLRKYSVKNLAKTTPLFEGDLDAVAFSGAEGGRVAQWPATVEGGSFSLPAGELHGLSQGAVLAVMATAADPTEAALGYVEVTGIDTFTATATAVEKDGKALPAELPKGLYLRKLDDALDFTLTVALPEPGTAPADALLAALDTLTAEAGPRLNFVAAGAEADLRLAVIPDSPRPDAIWVLPATGLADDLSTTPSVGTAGKDGATLAVTLTDTLAHMSKALNLMKLGGAVGGGDMQVEVEMLTRNVDTPALTPLPVSPVPVLLSNDEVHVLAKNHMDVPVDVNVLYIGADYSISHWAAERLQPGDELKKGLFAIGGEVMGQERMIVIVTPAKPQSPVENLSYLAQDALETTRSLGGSAFNDALTEAGFGETTRGAVALSAPEEDTGPAPMILQMELRTKAAN</sequence>
<dbReference type="InterPro" id="IPR029030">
    <property type="entry name" value="Caspase-like_dom_sf"/>
</dbReference>
<evidence type="ECO:0000313" key="3">
    <source>
        <dbReference type="EMBL" id="PTE14162.1"/>
    </source>
</evidence>
<keyword evidence="4" id="KW-1185">Reference proteome</keyword>
<organism evidence="3 4">
    <name type="scientific">Fuscovulum blasticum DSM 2131</name>
    <dbReference type="NCBI Taxonomy" id="1188250"/>
    <lineage>
        <taxon>Bacteria</taxon>
        <taxon>Pseudomonadati</taxon>
        <taxon>Pseudomonadota</taxon>
        <taxon>Alphaproteobacteria</taxon>
        <taxon>Rhodobacterales</taxon>
        <taxon>Paracoccaceae</taxon>
        <taxon>Pseudogemmobacter</taxon>
    </lineage>
</organism>
<dbReference type="InterPro" id="IPR050452">
    <property type="entry name" value="Metacaspase"/>
</dbReference>
<name>A0A2T4J8E3_FUSBL</name>
<comment type="caution">
    <text evidence="3">The sequence shown here is derived from an EMBL/GenBank/DDBJ whole genome shotgun (WGS) entry which is preliminary data.</text>
</comment>
<feature type="domain" description="Peptidase C14 caspase" evidence="2">
    <location>
        <begin position="24"/>
        <end position="300"/>
    </location>
</feature>
<dbReference type="GO" id="GO:0005737">
    <property type="term" value="C:cytoplasm"/>
    <property type="evidence" value="ECO:0007669"/>
    <property type="project" value="TreeGrafter"/>
</dbReference>
<evidence type="ECO:0000256" key="1">
    <source>
        <dbReference type="SAM" id="SignalP"/>
    </source>
</evidence>
<accession>A0A2T4J8E3</accession>
<dbReference type="InterPro" id="IPR011600">
    <property type="entry name" value="Pept_C14_caspase"/>
</dbReference>
<dbReference type="Gene3D" id="3.40.50.1460">
    <property type="match status" value="1"/>
</dbReference>
<dbReference type="SUPFAM" id="SSF52129">
    <property type="entry name" value="Caspase-like"/>
    <property type="match status" value="1"/>
</dbReference>
<dbReference type="PANTHER" id="PTHR48104:SF30">
    <property type="entry name" value="METACASPASE-1"/>
    <property type="match status" value="1"/>
</dbReference>